<dbReference type="RefSeq" id="WP_216253790.1">
    <property type="nucleotide sequence ID" value="NZ_JAZHFS010000021.1"/>
</dbReference>
<evidence type="ECO:0000259" key="1">
    <source>
        <dbReference type="Pfam" id="PF00535"/>
    </source>
</evidence>
<sequence>MSHVEISVITVSYNNLQILIDCIESIYKFNDIGNKLEVIVVDNSPESNIFDYIQQKYTEVKIVKNDNNGFGEANNVGVTFAKGKYLLFLNPDTILIEPIFKFAIDKFEQDKELGGFGVKLVDLKYNRNTSFQYIDKCGFIDNQIIKLCRKLDLFIDGKMCIIGADIFMNKEVFYDCGMFDENIFMYSEEADLARRIKCLKKKMAYFKEKSIIHLEGKTVSNKQIDLERRMESQKYYCGKYGLNFKKMINSQIRYNYFKMIIYKVTHSKKYGICKNNINLMKEFCKEK</sequence>
<protein>
    <submittedName>
        <fullName evidence="2">Glycosyltransferase family 2 protein</fullName>
        <ecNumber evidence="2">2.4.-.-</ecNumber>
    </submittedName>
</protein>
<dbReference type="PANTHER" id="PTHR43179">
    <property type="entry name" value="RHAMNOSYLTRANSFERASE WBBL"/>
    <property type="match status" value="1"/>
</dbReference>
<dbReference type="Proteomes" id="UP001498469">
    <property type="component" value="Unassembled WGS sequence"/>
</dbReference>
<keyword evidence="2" id="KW-0808">Transferase</keyword>
<dbReference type="GO" id="GO:0016757">
    <property type="term" value="F:glycosyltransferase activity"/>
    <property type="evidence" value="ECO:0007669"/>
    <property type="project" value="UniProtKB-KW"/>
</dbReference>
<gene>
    <name evidence="2" type="ORF">SJI18_18610</name>
</gene>
<dbReference type="PANTHER" id="PTHR43179:SF7">
    <property type="entry name" value="RHAMNOSYLTRANSFERASE WBBL"/>
    <property type="match status" value="1"/>
</dbReference>
<keyword evidence="2" id="KW-0328">Glycosyltransferase</keyword>
<name>A0ABU7USD1_9CLOT</name>
<dbReference type="Pfam" id="PF00535">
    <property type="entry name" value="Glycos_transf_2"/>
    <property type="match status" value="1"/>
</dbReference>
<dbReference type="EC" id="2.4.-.-" evidence="2"/>
<evidence type="ECO:0000313" key="3">
    <source>
        <dbReference type="Proteomes" id="UP001498469"/>
    </source>
</evidence>
<organism evidence="2 3">
    <name type="scientific">Clostridium frigoriphilum</name>
    <dbReference type="NCBI Taxonomy" id="443253"/>
    <lineage>
        <taxon>Bacteria</taxon>
        <taxon>Bacillati</taxon>
        <taxon>Bacillota</taxon>
        <taxon>Clostridia</taxon>
        <taxon>Eubacteriales</taxon>
        <taxon>Clostridiaceae</taxon>
        <taxon>Clostridium</taxon>
    </lineage>
</organism>
<accession>A0ABU7USD1</accession>
<comment type="caution">
    <text evidence="2">The sequence shown here is derived from an EMBL/GenBank/DDBJ whole genome shotgun (WGS) entry which is preliminary data.</text>
</comment>
<feature type="domain" description="Glycosyltransferase 2-like" evidence="1">
    <location>
        <begin position="7"/>
        <end position="109"/>
    </location>
</feature>
<proteinExistence type="predicted"/>
<dbReference type="InterPro" id="IPR001173">
    <property type="entry name" value="Glyco_trans_2-like"/>
</dbReference>
<dbReference type="EMBL" id="JAZHFS010000021">
    <property type="protein sequence ID" value="MEF2114312.1"/>
    <property type="molecule type" value="Genomic_DNA"/>
</dbReference>
<keyword evidence="3" id="KW-1185">Reference proteome</keyword>
<evidence type="ECO:0000313" key="2">
    <source>
        <dbReference type="EMBL" id="MEF2114312.1"/>
    </source>
</evidence>
<reference evidence="2 3" key="1">
    <citation type="submission" date="2023-11" db="EMBL/GenBank/DDBJ databases">
        <title>Draft genome sequence of a psychrophilic Clostridium strain from permafrost water brine.</title>
        <authorList>
            <person name="Shcherbakova V.A."/>
            <person name="Trubitsyn V.E."/>
            <person name="Zakharyuk A.G."/>
        </authorList>
    </citation>
    <scope>NUCLEOTIDE SEQUENCE [LARGE SCALE GENOMIC DNA]</scope>
    <source>
        <strain evidence="2 3">14F</strain>
    </source>
</reference>
<dbReference type="CDD" id="cd04186">
    <property type="entry name" value="GT_2_like_c"/>
    <property type="match status" value="1"/>
</dbReference>